<comment type="caution">
    <text evidence="1">The sequence shown here is derived from an EMBL/GenBank/DDBJ whole genome shotgun (WGS) entry which is preliminary data.</text>
</comment>
<dbReference type="EMBL" id="SADE01000004">
    <property type="protein sequence ID" value="RVU33972.1"/>
    <property type="molecule type" value="Genomic_DNA"/>
</dbReference>
<accession>A0A437QHH2</accession>
<proteinExistence type="predicted"/>
<evidence type="ECO:0000313" key="2">
    <source>
        <dbReference type="Proteomes" id="UP000287447"/>
    </source>
</evidence>
<dbReference type="Proteomes" id="UP000287447">
    <property type="component" value="Unassembled WGS sequence"/>
</dbReference>
<name>A0A437QHH2_9PROT</name>
<dbReference type="OrthoDB" id="9810174at2"/>
<keyword evidence="2" id="KW-1185">Reference proteome</keyword>
<dbReference type="AlphaFoldDB" id="A0A437QHH2"/>
<sequence>MIIHDIPFFSSRERPETAGIEMTFADTAGWEALSITGAPQVMELTLTNRTPLPVIIEGAEVSLGFRAGVLVDPNKIALAPQSEAAWLLRSEKDGNGLFRLDLAGVGRHELGPGEAHRIRMTGFTADPVGGTRATRAEGSYAGLWHRVGKDRLTEISGDAALHLPILRRHAPTALKARPEKASTALGGPFFAGIKSGREVLNDGISPNHIVVRLMNISGLPQPLSGGPDDATRIRLGWRTGRHGADWGLLGADGSRLVIESYPEHWDIDRHSIFCTRETVLPPGGHLDLTLQLHTTAWDGKAELLITVEDIPGTDDVDLQLPIKLGPMALREENIHLTKPLQLRGEDARLSFSPAGEDGALLDEKSRPEIHVRREAKLLGRLDITVPRGLHVEGDQSVSGKLSVEGALKAKKVSAPTANFSGGIVAGKTGLTSLSVYGNVDTTGALSVSKSTSTGTLSVKGSASAKSLAVSGKVSAGSLSVSGKASARSLSVSGKASAGSLSVSGKASTGALTVSGNIDLTGEILMSKGWDIVTTGGGTQLQIRKDQKVIFFVSTKGRKLHNL</sequence>
<reference evidence="2" key="1">
    <citation type="submission" date="2019-01" db="EMBL/GenBank/DDBJ databases">
        <title>Gri0909 isolated from a small marine red alga.</title>
        <authorList>
            <person name="Kim J."/>
            <person name="Jeong S.E."/>
            <person name="Jeon C.O."/>
        </authorList>
    </citation>
    <scope>NUCLEOTIDE SEQUENCE [LARGE SCALE GENOMIC DNA]</scope>
    <source>
        <strain evidence="2">Gri0909</strain>
    </source>
</reference>
<evidence type="ECO:0000313" key="1">
    <source>
        <dbReference type="EMBL" id="RVU33972.1"/>
    </source>
</evidence>
<dbReference type="RefSeq" id="WP_127768002.1">
    <property type="nucleotide sequence ID" value="NZ_SADE01000004.1"/>
</dbReference>
<protein>
    <submittedName>
        <fullName evidence="1">Uncharacterized protein</fullName>
    </submittedName>
</protein>
<organism evidence="1 2">
    <name type="scientific">Hwanghaeella grinnelliae</name>
    <dbReference type="NCBI Taxonomy" id="2500179"/>
    <lineage>
        <taxon>Bacteria</taxon>
        <taxon>Pseudomonadati</taxon>
        <taxon>Pseudomonadota</taxon>
        <taxon>Alphaproteobacteria</taxon>
        <taxon>Rhodospirillales</taxon>
        <taxon>Rhodospirillaceae</taxon>
        <taxon>Hwanghaeella</taxon>
    </lineage>
</organism>
<gene>
    <name evidence="1" type="ORF">EOI86_22875</name>
</gene>